<dbReference type="PANTHER" id="PTHR47506:SF3">
    <property type="entry name" value="HTH-TYPE TRANSCRIPTIONAL REGULATOR LMRA"/>
    <property type="match status" value="1"/>
</dbReference>
<feature type="DNA-binding region" description="H-T-H motif" evidence="4">
    <location>
        <begin position="27"/>
        <end position="46"/>
    </location>
</feature>
<dbReference type="Pfam" id="PF21993">
    <property type="entry name" value="TetR_C_13_2"/>
    <property type="match status" value="1"/>
</dbReference>
<keyword evidence="1" id="KW-0805">Transcription regulation</keyword>
<organism evidence="6 7">
    <name type="scientific">Rhodococcus olei</name>
    <dbReference type="NCBI Taxonomy" id="2161675"/>
    <lineage>
        <taxon>Bacteria</taxon>
        <taxon>Bacillati</taxon>
        <taxon>Actinomycetota</taxon>
        <taxon>Actinomycetes</taxon>
        <taxon>Mycobacteriales</taxon>
        <taxon>Nocardiaceae</taxon>
        <taxon>Rhodococcus</taxon>
    </lineage>
</organism>
<gene>
    <name evidence="6" type="ORF">GCM10023094_49680</name>
</gene>
<dbReference type="Gene3D" id="1.10.357.10">
    <property type="entry name" value="Tetracycline Repressor, domain 2"/>
    <property type="match status" value="1"/>
</dbReference>
<dbReference type="SUPFAM" id="SSF46689">
    <property type="entry name" value="Homeodomain-like"/>
    <property type="match status" value="1"/>
</dbReference>
<evidence type="ECO:0000256" key="3">
    <source>
        <dbReference type="ARBA" id="ARBA00023163"/>
    </source>
</evidence>
<evidence type="ECO:0000259" key="5">
    <source>
        <dbReference type="PROSITE" id="PS50977"/>
    </source>
</evidence>
<evidence type="ECO:0000256" key="4">
    <source>
        <dbReference type="PROSITE-ProRule" id="PRU00335"/>
    </source>
</evidence>
<keyword evidence="3" id="KW-0804">Transcription</keyword>
<dbReference type="InterPro" id="IPR009057">
    <property type="entry name" value="Homeodomain-like_sf"/>
</dbReference>
<name>A0ABP8PME4_9NOCA</name>
<dbReference type="PANTHER" id="PTHR47506">
    <property type="entry name" value="TRANSCRIPTIONAL REGULATORY PROTEIN"/>
    <property type="match status" value="1"/>
</dbReference>
<sequence>MTTARPRARLLATTIATVQELGVHAAGLTELLKRSNASRNSLYQHFPSGKSELVETATRIVSRVVHSHLSAMADRLPGTPSVGQWLDDLFAFWREPLESSEYRLGSFMMAAALDELDPAVQSAAGQAFTEWTSRLADGMVAAGVDDAAARSVAGLLLSVIEGAIVQSRALESSEPFADAHAQLSVLLDHHLARARRTA</sequence>
<keyword evidence="2 4" id="KW-0238">DNA-binding</keyword>
<dbReference type="SUPFAM" id="SSF48498">
    <property type="entry name" value="Tetracyclin repressor-like, C-terminal domain"/>
    <property type="match status" value="1"/>
</dbReference>
<dbReference type="RefSeq" id="WP_345351941.1">
    <property type="nucleotide sequence ID" value="NZ_BAABFB010000075.1"/>
</dbReference>
<evidence type="ECO:0000313" key="7">
    <source>
        <dbReference type="Proteomes" id="UP001501183"/>
    </source>
</evidence>
<dbReference type="Proteomes" id="UP001501183">
    <property type="component" value="Unassembled WGS sequence"/>
</dbReference>
<reference evidence="7" key="1">
    <citation type="journal article" date="2019" name="Int. J. Syst. Evol. Microbiol.">
        <title>The Global Catalogue of Microorganisms (GCM) 10K type strain sequencing project: providing services to taxonomists for standard genome sequencing and annotation.</title>
        <authorList>
            <consortium name="The Broad Institute Genomics Platform"/>
            <consortium name="The Broad Institute Genome Sequencing Center for Infectious Disease"/>
            <person name="Wu L."/>
            <person name="Ma J."/>
        </authorList>
    </citation>
    <scope>NUCLEOTIDE SEQUENCE [LARGE SCALE GENOMIC DNA]</scope>
    <source>
        <strain evidence="7">JCM 32206</strain>
    </source>
</reference>
<dbReference type="EMBL" id="BAABFB010000075">
    <property type="protein sequence ID" value="GAA4488951.1"/>
    <property type="molecule type" value="Genomic_DNA"/>
</dbReference>
<evidence type="ECO:0000313" key="6">
    <source>
        <dbReference type="EMBL" id="GAA4488951.1"/>
    </source>
</evidence>
<evidence type="ECO:0000256" key="1">
    <source>
        <dbReference type="ARBA" id="ARBA00023015"/>
    </source>
</evidence>
<evidence type="ECO:0000256" key="2">
    <source>
        <dbReference type="ARBA" id="ARBA00023125"/>
    </source>
</evidence>
<accession>A0ABP8PME4</accession>
<keyword evidence="7" id="KW-1185">Reference proteome</keyword>
<dbReference type="InterPro" id="IPR036271">
    <property type="entry name" value="Tet_transcr_reg_TetR-rel_C_sf"/>
</dbReference>
<comment type="caution">
    <text evidence="6">The sequence shown here is derived from an EMBL/GenBank/DDBJ whole genome shotgun (WGS) entry which is preliminary data.</text>
</comment>
<protein>
    <submittedName>
        <fullName evidence="6">TetR/AcrR family transcriptional regulator</fullName>
    </submittedName>
</protein>
<dbReference type="Pfam" id="PF00440">
    <property type="entry name" value="TetR_N"/>
    <property type="match status" value="1"/>
</dbReference>
<dbReference type="InterPro" id="IPR001647">
    <property type="entry name" value="HTH_TetR"/>
</dbReference>
<proteinExistence type="predicted"/>
<dbReference type="PROSITE" id="PS50977">
    <property type="entry name" value="HTH_TETR_2"/>
    <property type="match status" value="1"/>
</dbReference>
<dbReference type="InterPro" id="IPR054156">
    <property type="entry name" value="YxaF_TetR_C"/>
</dbReference>
<feature type="domain" description="HTH tetR-type" evidence="5">
    <location>
        <begin position="4"/>
        <end position="64"/>
    </location>
</feature>